<organism evidence="3">
    <name type="scientific">Ananas comosus var. bracteatus</name>
    <name type="common">red pineapple</name>
    <dbReference type="NCBI Taxonomy" id="296719"/>
    <lineage>
        <taxon>Eukaryota</taxon>
        <taxon>Viridiplantae</taxon>
        <taxon>Streptophyta</taxon>
        <taxon>Embryophyta</taxon>
        <taxon>Tracheophyta</taxon>
        <taxon>Spermatophyta</taxon>
        <taxon>Magnoliopsida</taxon>
        <taxon>Liliopsida</taxon>
        <taxon>Poales</taxon>
        <taxon>Bromeliaceae</taxon>
        <taxon>Bromelioideae</taxon>
        <taxon>Ananas</taxon>
    </lineage>
</organism>
<gene>
    <name evidence="3" type="ORF">CB5_LOCUS10491</name>
</gene>
<dbReference type="EMBL" id="LR862146">
    <property type="protein sequence ID" value="CAD1827280.1"/>
    <property type="molecule type" value="Genomic_DNA"/>
</dbReference>
<feature type="region of interest" description="Disordered" evidence="1">
    <location>
        <begin position="50"/>
        <end position="82"/>
    </location>
</feature>
<protein>
    <submittedName>
        <fullName evidence="3">Uncharacterized protein</fullName>
    </submittedName>
</protein>
<evidence type="ECO:0000256" key="1">
    <source>
        <dbReference type="SAM" id="MobiDB-lite"/>
    </source>
</evidence>
<accession>A0A6V7P8W7</accession>
<dbReference type="PANTHER" id="PTHR36369:SF1">
    <property type="entry name" value="TRANSMEMBRANE PROTEIN"/>
    <property type="match status" value="1"/>
</dbReference>
<sequence length="223" mass="24084">MDLLEMPLEAVALRFYSLPAVVAGGSIWTCLAIIAAAAIGLWRIRTVGSRSESSSSSSSSSSSLLTSSPPPSPSPSPSLSKPIERPILSRFELDEEVGTPKVRFTAYYNDAADCLGCCRVDDDDDVGGDNEEREVEADDAVSDGVNGDSRKRLSKPSWAGDVPKWEVPALSGNGDLGWYRYQDMTALNGSVVRLWDGDGGLTAASPRRRGIMGIYHFRELFFD</sequence>
<keyword evidence="2" id="KW-1133">Transmembrane helix</keyword>
<dbReference type="PANTHER" id="PTHR36369">
    <property type="entry name" value="TRANSMEMBRANE PROTEIN"/>
    <property type="match status" value="1"/>
</dbReference>
<dbReference type="AlphaFoldDB" id="A0A6V7P8W7"/>
<proteinExistence type="predicted"/>
<evidence type="ECO:0000313" key="3">
    <source>
        <dbReference type="EMBL" id="CAD1827280.1"/>
    </source>
</evidence>
<keyword evidence="2" id="KW-0812">Transmembrane</keyword>
<evidence type="ECO:0000256" key="2">
    <source>
        <dbReference type="SAM" id="Phobius"/>
    </source>
</evidence>
<name>A0A6V7P8W7_ANACO</name>
<reference evidence="3" key="1">
    <citation type="submission" date="2020-07" db="EMBL/GenBank/DDBJ databases">
        <authorList>
            <person name="Lin J."/>
        </authorList>
    </citation>
    <scope>NUCLEOTIDE SEQUENCE</scope>
</reference>
<feature type="transmembrane region" description="Helical" evidence="2">
    <location>
        <begin position="20"/>
        <end position="42"/>
    </location>
</feature>
<keyword evidence="2" id="KW-0472">Membrane</keyword>
<feature type="compositionally biased region" description="Low complexity" evidence="1">
    <location>
        <begin position="50"/>
        <end position="67"/>
    </location>
</feature>